<sequence length="294" mass="34240">MKFKLIFLIFNAIVVFSFLFIALLPVFMLGWEYAAPFWENSWYLLLLFVLVLFGLDAYFIRNWKMFTLLEQKDWELIQKYLEEEIFSKKRIGDQRVQILLNTYVVKGRPDSMIRLAEWVRNENPGVYRRLLLPLSTGHLLNNDFQGLKEYYDPWIQENSLTKKGWADWLWAFAALRLQEGEAPLSRLTFTAQKSNDEAVRLLSAYLLKDILQLEISEKTRDFLSGFASRYSKAAWAKKLEGRKEKLHILTLSSILQQAGEWCIANYAYTADIPVASPAAAQEQGSSDEQEDSHV</sequence>
<reference evidence="2 3" key="1">
    <citation type="journal article" date="2015" name="Stand. Genomic Sci.">
        <title>Complete genome sequence and description of Salinispira pacifica gen. nov., sp. nov., a novel spirochaete isolated form a hypersaline microbial mat.</title>
        <authorList>
            <person name="Ben Hania W."/>
            <person name="Joseph M."/>
            <person name="Schumann P."/>
            <person name="Bunk B."/>
            <person name="Fiebig A."/>
            <person name="Sproer C."/>
            <person name="Klenk H.P."/>
            <person name="Fardeau M.L."/>
            <person name="Spring S."/>
        </authorList>
    </citation>
    <scope>NUCLEOTIDE SEQUENCE [LARGE SCALE GENOMIC DNA]</scope>
    <source>
        <strain evidence="2 3">L21-RPul-D2</strain>
    </source>
</reference>
<dbReference type="HOGENOM" id="CLU_086052_0_0_12"/>
<dbReference type="EMBL" id="CP006939">
    <property type="protein sequence ID" value="AHC14794.1"/>
    <property type="molecule type" value="Genomic_DNA"/>
</dbReference>
<feature type="transmembrane region" description="Helical" evidence="1">
    <location>
        <begin position="41"/>
        <end position="60"/>
    </location>
</feature>
<dbReference type="RefSeq" id="WP_024267717.1">
    <property type="nucleotide sequence ID" value="NC_023035.1"/>
</dbReference>
<gene>
    <name evidence="2" type="ORF">L21SP2_1395</name>
</gene>
<dbReference type="KEGG" id="slr:L21SP2_1395"/>
<keyword evidence="1" id="KW-1133">Transmembrane helix</keyword>
<keyword evidence="1" id="KW-0472">Membrane</keyword>
<dbReference type="STRING" id="1307761.L21SP2_1395"/>
<dbReference type="OrthoDB" id="368775at2"/>
<keyword evidence="3" id="KW-1185">Reference proteome</keyword>
<proteinExistence type="predicted"/>
<keyword evidence="1" id="KW-0812">Transmembrane</keyword>
<accession>V5WGV1</accession>
<protein>
    <submittedName>
        <fullName evidence="2">Uncharacterized protein</fullName>
    </submittedName>
</protein>
<dbReference type="Proteomes" id="UP000018680">
    <property type="component" value="Chromosome"/>
</dbReference>
<name>V5WGV1_9SPIO</name>
<dbReference type="AlphaFoldDB" id="V5WGV1"/>
<evidence type="ECO:0000313" key="3">
    <source>
        <dbReference type="Proteomes" id="UP000018680"/>
    </source>
</evidence>
<feature type="transmembrane region" description="Helical" evidence="1">
    <location>
        <begin position="7"/>
        <end position="29"/>
    </location>
</feature>
<evidence type="ECO:0000313" key="2">
    <source>
        <dbReference type="EMBL" id="AHC14794.1"/>
    </source>
</evidence>
<dbReference type="eggNOG" id="ENOG5033YSU">
    <property type="taxonomic scope" value="Bacteria"/>
</dbReference>
<organism evidence="2 3">
    <name type="scientific">Salinispira pacifica</name>
    <dbReference type="NCBI Taxonomy" id="1307761"/>
    <lineage>
        <taxon>Bacteria</taxon>
        <taxon>Pseudomonadati</taxon>
        <taxon>Spirochaetota</taxon>
        <taxon>Spirochaetia</taxon>
        <taxon>Spirochaetales</taxon>
        <taxon>Spirochaetaceae</taxon>
        <taxon>Salinispira</taxon>
    </lineage>
</organism>
<evidence type="ECO:0000256" key="1">
    <source>
        <dbReference type="SAM" id="Phobius"/>
    </source>
</evidence>